<feature type="compositionally biased region" description="Basic and acidic residues" evidence="1">
    <location>
        <begin position="79"/>
        <end position="132"/>
    </location>
</feature>
<dbReference type="InterPro" id="IPR029063">
    <property type="entry name" value="SAM-dependent_MTases_sf"/>
</dbReference>
<dbReference type="STRING" id="203124.Tery_1496"/>
<dbReference type="PANTHER" id="PTHR43941:SF1">
    <property type="entry name" value="STRUCTURAL MAINTENANCE OF CHROMOSOMES PROTEIN 2"/>
    <property type="match status" value="1"/>
</dbReference>
<evidence type="ECO:0000256" key="1">
    <source>
        <dbReference type="SAM" id="MobiDB-lite"/>
    </source>
</evidence>
<dbReference type="OrthoDB" id="557989at2"/>
<sequence length="985" mass="114664">MVIAIEKELEETKVKWQQTQEELDKTKSELHDVREELERSQSQLDEVLGELEQTHFELHQFKEKGQQHQSEANGQVKQELAETKAKLQETEKLLQESQSQKETEEFKAKWQETQQKLDKTKSEFHDVREELERSQSQLDEVLGELEQTHFELHQFKEKGQQHQSEANGQVKQELAETKAKLQETEQLLEESQSQLGEMMGVLEEYKSQMEQTMGALEESQGKLQQKHEELEQVKGELAEKQLGVESELHKELEETKSQWRETEELLEKYQSQLEETMATLEESLSQLDSNQKELEQTKFELHQVQQTAKKTQPSGFLYQKIISIDSSCQEAHQKIQELSKTNKEQIDYSDESRLFKINNAVVKPIEIKSNYEWMGGVCFPENMPGVFRHRRSGKLVGKNEPIYIDRPEIVDNSKEVNVIDNSKNQTYSSNFYQGTYIYAGPLIFHFGHVLTESIHRIWAFNPKLHDGLVFALPVGSNSASFNPPQWLIQILKIFNISLEKCIFVIYNCTFENLIIPEPGSELSVGVKEWYCSYLERLQQRILEMTNQLRKEKQDLKLFFGRSHILLRGGVAGEKYLENCLLNEGYVSIQPENYNILEQLSYLISAKKIIFVEGSAIYLLEFLSYLEADIVCIPRRGNNVNFYPHIYNKCSNYIIAGGVDNAMRLGAYNTKDAPYSISIAKNPFQIVESLRNQNFAILENWREDDFLAQENSDVMAYIDRGSKLLKNQNKVYCLAVKEKYLKMRTTLKDNSISNIFESKEITTRDGRLNQLATINESFRYLEIGVSEGKTFNAINIKSKVAVDPKFQFNTGEYATENINFLEVASDDFFRNYAQEYTPFDLIYLDGLHTFEQSFRDFCASIACSHLKTIWLIDDTFPGSYAQAQSSHQRCISLKKVSGEKNKSWMGDVFKVIAAIHDFFPQYSFAHFPHHGQTVVWSKWRENFRPKWNCLETISRLEYSDFLELQTSLFKREPYENIFERIKKDLN</sequence>
<dbReference type="RefSeq" id="WP_011611159.1">
    <property type="nucleotide sequence ID" value="NC_008312.1"/>
</dbReference>
<protein>
    <submittedName>
        <fullName evidence="2">Chromosome segregation ATPase-like protein</fullName>
    </submittedName>
</protein>
<gene>
    <name evidence="2" type="ordered locus">Tery_1496</name>
</gene>
<feature type="region of interest" description="Disordered" evidence="1">
    <location>
        <begin position="62"/>
        <end position="132"/>
    </location>
</feature>
<reference evidence="2" key="1">
    <citation type="submission" date="2006-06" db="EMBL/GenBank/DDBJ databases">
        <title>Complete sequence of Trichodesmium erythraeum IMS101.</title>
        <authorList>
            <consortium name="US DOE Joint Genome Institute"/>
            <person name="Copeland A."/>
            <person name="Lucas S."/>
            <person name="Lapidus A."/>
            <person name="Barry K."/>
            <person name="Detter J.C."/>
            <person name="Glavina del Rio T."/>
            <person name="Hammon N."/>
            <person name="Israni S."/>
            <person name="Dalin E."/>
            <person name="Tice H."/>
            <person name="Pitluck S."/>
            <person name="Kiss H."/>
            <person name="Munk A.C."/>
            <person name="Brettin T."/>
            <person name="Bruce D."/>
            <person name="Han C."/>
            <person name="Tapia R."/>
            <person name="Gilna P."/>
            <person name="Schmutz J."/>
            <person name="Larimer F."/>
            <person name="Land M."/>
            <person name="Hauser L."/>
            <person name="Kyrpides N."/>
            <person name="Kim E."/>
            <person name="Richardson P."/>
        </authorList>
    </citation>
    <scope>NUCLEOTIDE SEQUENCE [LARGE SCALE GENOMIC DNA]</scope>
    <source>
        <strain evidence="2">IMS101</strain>
    </source>
</reference>
<dbReference type="HOGENOM" id="CLU_302666_0_0_3"/>
<name>Q115P1_TRIEI</name>
<proteinExistence type="predicted"/>
<dbReference type="Gene3D" id="3.40.50.150">
    <property type="entry name" value="Vaccinia Virus protein VP39"/>
    <property type="match status" value="1"/>
</dbReference>
<accession>Q115P1</accession>
<feature type="compositionally biased region" description="Polar residues" evidence="1">
    <location>
        <begin position="67"/>
        <end position="76"/>
    </location>
</feature>
<dbReference type="EMBL" id="CP000393">
    <property type="protein sequence ID" value="ABG50783.1"/>
    <property type="molecule type" value="Genomic_DNA"/>
</dbReference>
<organism evidence="2">
    <name type="scientific">Trichodesmium erythraeum (strain IMS101)</name>
    <dbReference type="NCBI Taxonomy" id="203124"/>
    <lineage>
        <taxon>Bacteria</taxon>
        <taxon>Bacillati</taxon>
        <taxon>Cyanobacteriota</taxon>
        <taxon>Cyanophyceae</taxon>
        <taxon>Oscillatoriophycideae</taxon>
        <taxon>Oscillatoriales</taxon>
        <taxon>Microcoleaceae</taxon>
        <taxon>Trichodesmium</taxon>
    </lineage>
</organism>
<dbReference type="KEGG" id="ter:Tery_1496"/>
<dbReference type="SUPFAM" id="SSF57997">
    <property type="entry name" value="Tropomyosin"/>
    <property type="match status" value="1"/>
</dbReference>
<dbReference type="PANTHER" id="PTHR43941">
    <property type="entry name" value="STRUCTURAL MAINTENANCE OF CHROMOSOMES PROTEIN 2"/>
    <property type="match status" value="1"/>
</dbReference>
<dbReference type="AlphaFoldDB" id="Q115P1"/>
<evidence type="ECO:0000313" key="2">
    <source>
        <dbReference type="EMBL" id="ABG50783.1"/>
    </source>
</evidence>
<dbReference type="eggNOG" id="COG1196">
    <property type="taxonomic scope" value="Bacteria"/>
</dbReference>